<feature type="compositionally biased region" description="Basic and acidic residues" evidence="1">
    <location>
        <begin position="458"/>
        <end position="468"/>
    </location>
</feature>
<evidence type="ECO:0000313" key="3">
    <source>
        <dbReference type="EMBL" id="PZV34768.1"/>
    </source>
</evidence>
<feature type="region of interest" description="Disordered" evidence="1">
    <location>
        <begin position="143"/>
        <end position="191"/>
    </location>
</feature>
<feature type="compositionally biased region" description="Basic and acidic residues" evidence="1">
    <location>
        <begin position="45"/>
        <end position="61"/>
    </location>
</feature>
<feature type="compositionally biased region" description="Low complexity" evidence="1">
    <location>
        <begin position="205"/>
        <end position="215"/>
    </location>
</feature>
<feature type="compositionally biased region" description="Gly residues" evidence="1">
    <location>
        <begin position="423"/>
        <end position="435"/>
    </location>
</feature>
<feature type="domain" description="Flagellar hook-length control protein-like C-terminal" evidence="2">
    <location>
        <begin position="325"/>
        <end position="389"/>
    </location>
</feature>
<organism evidence="3 4">
    <name type="scientific">Mesorhizobium kowhaii</name>
    <dbReference type="NCBI Taxonomy" id="1300272"/>
    <lineage>
        <taxon>Bacteria</taxon>
        <taxon>Pseudomonadati</taxon>
        <taxon>Pseudomonadota</taxon>
        <taxon>Alphaproteobacteria</taxon>
        <taxon>Hyphomicrobiales</taxon>
        <taxon>Phyllobacteriaceae</taxon>
        <taxon>Mesorhizobium</taxon>
    </lineage>
</organism>
<feature type="compositionally biased region" description="Low complexity" evidence="1">
    <location>
        <begin position="143"/>
        <end position="163"/>
    </location>
</feature>
<reference evidence="4" key="1">
    <citation type="submission" date="2017-03" db="EMBL/GenBank/DDBJ databases">
        <authorList>
            <person name="Safronova V.I."/>
            <person name="Sazanova A.L."/>
            <person name="Chirak E.R."/>
        </authorList>
    </citation>
    <scope>NUCLEOTIDE SEQUENCE [LARGE SCALE GENOMIC DNA]</scope>
    <source>
        <strain evidence="4">Ach-343</strain>
    </source>
</reference>
<evidence type="ECO:0000259" key="2">
    <source>
        <dbReference type="Pfam" id="PF02120"/>
    </source>
</evidence>
<dbReference type="Pfam" id="PF02120">
    <property type="entry name" value="Flg_hook"/>
    <property type="match status" value="1"/>
</dbReference>
<keyword evidence="4" id="KW-1185">Reference proteome</keyword>
<dbReference type="InterPro" id="IPR021136">
    <property type="entry name" value="Flagellar_hook_control-like_C"/>
</dbReference>
<feature type="compositionally biased region" description="Basic and acidic residues" evidence="1">
    <location>
        <begin position="95"/>
        <end position="108"/>
    </location>
</feature>
<evidence type="ECO:0000313" key="4">
    <source>
        <dbReference type="Proteomes" id="UP000248616"/>
    </source>
</evidence>
<dbReference type="InterPro" id="IPR038610">
    <property type="entry name" value="FliK-like_C_sf"/>
</dbReference>
<feature type="region of interest" description="Disordered" evidence="1">
    <location>
        <begin position="406"/>
        <end position="468"/>
    </location>
</feature>
<accession>A0A2W7BZ38</accession>
<dbReference type="AlphaFoldDB" id="A0A2W7BZ38"/>
<proteinExistence type="predicted"/>
<name>A0A2W7BZ38_9HYPH</name>
<dbReference type="EMBL" id="MZXV01000069">
    <property type="protein sequence ID" value="PZV34768.1"/>
    <property type="molecule type" value="Genomic_DNA"/>
</dbReference>
<sequence length="468" mass="47891">MTTSLGSALPGFATARATPEQPAANGKKDNAGFSKMLHGEASPARPERQPTTETGSREQRWGKLAAGLAGHGGKAEPASADPGKIVTAKVPTVKIGKDDLEAKSHKDDADAEETAPDADAVPLQDHLPLLIAFHDLRHFSTSAKAAGRDAAAGEGPPDPALDGQTPLPKTYRSKSTAGNEVLETKSKPEQVSIVDGPLTELDGQPPSAAGIASSAPKRDTIVAAQKLPDATTADVPGVQSKHAAPAMKSIADVQSSLRPEAGKQSLSAARIDVVSEQSFPAPPQSPISQAALNVVNAIAADGGPQKALSASSAATQLASPVAVPTHVLKIELHPAELGMVTANLRLSGEQLSIELKPETHDAYRRLSADSEAIVKSLRGLGFEVDKVTILQPSVAVPAATRTDASAPLPAAAGRDPSSFQPGNPGGGNGGAGGQQPGRQSAGNRNDDAQDYGRGISASRERAGDDMFI</sequence>
<protein>
    <submittedName>
        <fullName evidence="3">Chemotaxis protein MotD</fullName>
    </submittedName>
</protein>
<dbReference type="RefSeq" id="WP_111547801.1">
    <property type="nucleotide sequence ID" value="NZ_MZXV01000069.1"/>
</dbReference>
<feature type="region of interest" description="Disordered" evidence="1">
    <location>
        <begin position="1"/>
        <end position="121"/>
    </location>
</feature>
<dbReference type="OrthoDB" id="8117459at2"/>
<comment type="caution">
    <text evidence="3">The sequence shown here is derived from an EMBL/GenBank/DDBJ whole genome shotgun (WGS) entry which is preliminary data.</text>
</comment>
<dbReference type="Gene3D" id="3.30.750.140">
    <property type="match status" value="1"/>
</dbReference>
<dbReference type="Proteomes" id="UP000248616">
    <property type="component" value="Unassembled WGS sequence"/>
</dbReference>
<feature type="region of interest" description="Disordered" evidence="1">
    <location>
        <begin position="196"/>
        <end position="215"/>
    </location>
</feature>
<gene>
    <name evidence="3" type="ORF">B5V02_30595</name>
</gene>
<evidence type="ECO:0000256" key="1">
    <source>
        <dbReference type="SAM" id="MobiDB-lite"/>
    </source>
</evidence>